<dbReference type="CDD" id="cd08939">
    <property type="entry name" value="KDSR-like_SDR_c"/>
    <property type="match status" value="1"/>
</dbReference>
<dbReference type="EC" id="1.1.1.102" evidence="10"/>
<dbReference type="AlphaFoldDB" id="A0A2L0EY53"/>
<evidence type="ECO:0000313" key="14">
    <source>
        <dbReference type="Proteomes" id="UP000238348"/>
    </source>
</evidence>
<dbReference type="PROSITE" id="PS00061">
    <property type="entry name" value="ADH_SHORT"/>
    <property type="match status" value="1"/>
</dbReference>
<dbReference type="Proteomes" id="UP000238348">
    <property type="component" value="Chromosome"/>
</dbReference>
<comment type="similarity">
    <text evidence="11">Belongs to the short-chain dehydrogenases/reductases (SDR) family.</text>
</comment>
<dbReference type="InterPro" id="IPR036291">
    <property type="entry name" value="NAD(P)-bd_dom_sf"/>
</dbReference>
<dbReference type="GO" id="GO:0030148">
    <property type="term" value="P:sphingolipid biosynthetic process"/>
    <property type="evidence" value="ECO:0007669"/>
    <property type="project" value="InterPro"/>
</dbReference>
<protein>
    <recommendedName>
        <fullName evidence="10">3-dehydrosphinganine reductase</fullName>
        <ecNumber evidence="10">1.1.1.102</ecNumber>
    </recommendedName>
</protein>
<keyword evidence="6" id="KW-0521">NADP</keyword>
<dbReference type="InterPro" id="IPR002347">
    <property type="entry name" value="SDR_fam"/>
</dbReference>
<dbReference type="PANTHER" id="PTHR43550:SF3">
    <property type="entry name" value="3-KETODIHYDROSPHINGOSINE REDUCTASE"/>
    <property type="match status" value="1"/>
</dbReference>
<evidence type="ECO:0000256" key="8">
    <source>
        <dbReference type="ARBA" id="ARBA00023002"/>
    </source>
</evidence>
<accession>A0A2L0EY53</accession>
<dbReference type="InterPro" id="IPR045022">
    <property type="entry name" value="KDSR-like"/>
</dbReference>
<dbReference type="PANTHER" id="PTHR43550">
    <property type="entry name" value="3-KETODIHYDROSPHINGOSINE REDUCTASE"/>
    <property type="match status" value="1"/>
</dbReference>
<comment type="pathway">
    <text evidence="3">Sphingolipid metabolism.</text>
</comment>
<keyword evidence="8" id="KW-0560">Oxidoreductase</keyword>
<dbReference type="RefSeq" id="WP_104982796.1">
    <property type="nucleotide sequence ID" value="NZ_CP012673.1"/>
</dbReference>
<organism evidence="13 14">
    <name type="scientific">Sorangium cellulosum</name>
    <name type="common">Polyangium cellulosum</name>
    <dbReference type="NCBI Taxonomy" id="56"/>
    <lineage>
        <taxon>Bacteria</taxon>
        <taxon>Pseudomonadati</taxon>
        <taxon>Myxococcota</taxon>
        <taxon>Polyangia</taxon>
        <taxon>Polyangiales</taxon>
        <taxon>Polyangiaceae</taxon>
        <taxon>Sorangium</taxon>
    </lineage>
</organism>
<comment type="subcellular location">
    <subcellularLocation>
        <location evidence="1">Endoplasmic reticulum</location>
    </subcellularLocation>
</comment>
<gene>
    <name evidence="13" type="ORF">SOCE26_057020</name>
</gene>
<keyword evidence="5" id="KW-0256">Endoplasmic reticulum</keyword>
<evidence type="ECO:0000256" key="3">
    <source>
        <dbReference type="ARBA" id="ARBA00004991"/>
    </source>
</evidence>
<evidence type="ECO:0000256" key="6">
    <source>
        <dbReference type="ARBA" id="ARBA00022857"/>
    </source>
</evidence>
<dbReference type="GO" id="GO:0006666">
    <property type="term" value="P:3-keto-sphinganine metabolic process"/>
    <property type="evidence" value="ECO:0007669"/>
    <property type="project" value="InterPro"/>
</dbReference>
<sequence length="277" mass="29477">MDTRTYFQGKSVLITGGSSGIGLSFARLVAGYGAAVTLVARRRLLLEEAAVNIRREHPSARVDVLELDISRADDVARAMEPILAARPVDHLINNAGTVMPGRFLELPLEEFRGMMDVNFFGAVHLCKAVLPAMVARGSGHVLNVSSLAGVIGIYGYTPYAASKFALIGFSQALRAEMWPHGVRVSVCMPPDTDTPQLAFENRYKPAETKAIAGNVKTLEPDVVARSMAEGMARGRFEIYPDVGSRVGAIAQGVIPGVVRWVCDSAQRKAGAPGAGGG</sequence>
<evidence type="ECO:0000313" key="13">
    <source>
        <dbReference type="EMBL" id="AUX44238.1"/>
    </source>
</evidence>
<feature type="domain" description="Ketoreductase" evidence="12">
    <location>
        <begin position="10"/>
        <end position="181"/>
    </location>
</feature>
<dbReference type="InterPro" id="IPR057326">
    <property type="entry name" value="KR_dom"/>
</dbReference>
<keyword evidence="4" id="KW-0547">Nucleotide-binding</keyword>
<evidence type="ECO:0000256" key="4">
    <source>
        <dbReference type="ARBA" id="ARBA00022741"/>
    </source>
</evidence>
<proteinExistence type="inferred from homology"/>
<dbReference type="SMART" id="SM00822">
    <property type="entry name" value="PKS_KR"/>
    <property type="match status" value="1"/>
</dbReference>
<dbReference type="Gene3D" id="3.40.50.720">
    <property type="entry name" value="NAD(P)-binding Rossmann-like Domain"/>
    <property type="match status" value="1"/>
</dbReference>
<dbReference type="InterPro" id="IPR020904">
    <property type="entry name" value="Sc_DH/Rdtase_CS"/>
</dbReference>
<evidence type="ECO:0000256" key="2">
    <source>
        <dbReference type="ARBA" id="ARBA00004760"/>
    </source>
</evidence>
<dbReference type="PRINTS" id="PR00081">
    <property type="entry name" value="GDHRDH"/>
</dbReference>
<comment type="pathway">
    <text evidence="2">Lipid metabolism; sphingolipid metabolism.</text>
</comment>
<dbReference type="EMBL" id="CP012673">
    <property type="protein sequence ID" value="AUX44238.1"/>
    <property type="molecule type" value="Genomic_DNA"/>
</dbReference>
<dbReference type="GO" id="GO:0047560">
    <property type="term" value="F:3-dehydrosphinganine reductase activity"/>
    <property type="evidence" value="ECO:0007669"/>
    <property type="project" value="UniProtKB-EC"/>
</dbReference>
<evidence type="ECO:0000256" key="5">
    <source>
        <dbReference type="ARBA" id="ARBA00022824"/>
    </source>
</evidence>
<evidence type="ECO:0000256" key="11">
    <source>
        <dbReference type="RuleBase" id="RU000363"/>
    </source>
</evidence>
<keyword evidence="9" id="KW-0443">Lipid metabolism</keyword>
<reference evidence="13 14" key="1">
    <citation type="submission" date="2015-09" db="EMBL/GenBank/DDBJ databases">
        <title>Sorangium comparison.</title>
        <authorList>
            <person name="Zaburannyi N."/>
            <person name="Bunk B."/>
            <person name="Overmann J."/>
            <person name="Mueller R."/>
        </authorList>
    </citation>
    <scope>NUCLEOTIDE SEQUENCE [LARGE SCALE GENOMIC DNA]</scope>
    <source>
        <strain evidence="13 14">So ce26</strain>
    </source>
</reference>
<dbReference type="GO" id="GO:0000166">
    <property type="term" value="F:nucleotide binding"/>
    <property type="evidence" value="ECO:0007669"/>
    <property type="project" value="UniProtKB-KW"/>
</dbReference>
<dbReference type="GO" id="GO:0016020">
    <property type="term" value="C:membrane"/>
    <property type="evidence" value="ECO:0007669"/>
    <property type="project" value="GOC"/>
</dbReference>
<evidence type="ECO:0000256" key="10">
    <source>
        <dbReference type="ARBA" id="ARBA00026112"/>
    </source>
</evidence>
<name>A0A2L0EY53_SORCE</name>
<dbReference type="Pfam" id="PF00106">
    <property type="entry name" value="adh_short"/>
    <property type="match status" value="1"/>
</dbReference>
<evidence type="ECO:0000256" key="7">
    <source>
        <dbReference type="ARBA" id="ARBA00022919"/>
    </source>
</evidence>
<dbReference type="SUPFAM" id="SSF51735">
    <property type="entry name" value="NAD(P)-binding Rossmann-fold domains"/>
    <property type="match status" value="1"/>
</dbReference>
<dbReference type="PRINTS" id="PR00080">
    <property type="entry name" value="SDRFAMILY"/>
</dbReference>
<keyword evidence="7" id="KW-0746">Sphingolipid metabolism</keyword>
<evidence type="ECO:0000256" key="1">
    <source>
        <dbReference type="ARBA" id="ARBA00004240"/>
    </source>
</evidence>
<dbReference type="OrthoDB" id="9781689at2"/>
<evidence type="ECO:0000256" key="9">
    <source>
        <dbReference type="ARBA" id="ARBA00023098"/>
    </source>
</evidence>
<evidence type="ECO:0000259" key="12">
    <source>
        <dbReference type="SMART" id="SM00822"/>
    </source>
</evidence>